<accession>A0A9W6UAQ3</accession>
<evidence type="ECO:0000313" key="3">
    <source>
        <dbReference type="Proteomes" id="UP001165083"/>
    </source>
</evidence>
<comment type="caution">
    <text evidence="2">The sequence shown here is derived from an EMBL/GenBank/DDBJ whole genome shotgun (WGS) entry which is preliminary data.</text>
</comment>
<feature type="region of interest" description="Disordered" evidence="1">
    <location>
        <begin position="168"/>
        <end position="192"/>
    </location>
</feature>
<evidence type="ECO:0000313" key="2">
    <source>
        <dbReference type="EMBL" id="GMF29316.1"/>
    </source>
</evidence>
<dbReference type="Proteomes" id="UP001165083">
    <property type="component" value="Unassembled WGS sequence"/>
</dbReference>
<gene>
    <name evidence="2" type="ORF">Plil01_001242900</name>
</gene>
<name>A0A9W6UAQ3_9STRA</name>
<dbReference type="EMBL" id="BSXW01000768">
    <property type="protein sequence ID" value="GMF29316.1"/>
    <property type="molecule type" value="Genomic_DNA"/>
</dbReference>
<proteinExistence type="predicted"/>
<protein>
    <submittedName>
        <fullName evidence="2">Unnamed protein product</fullName>
    </submittedName>
</protein>
<keyword evidence="3" id="KW-1185">Reference proteome</keyword>
<sequence length="210" mass="23295">MDPSASIFPCVLDAPPRHFRVPPTAPAPAADASDFEMFCDRLVLQGVELAQELKDFLEAAVQRFSQAERSYEALLGDTSRFWRWLELLPAGEEDQEKLLPLPVPAVYPLSLQQMDFVVNGLDDVKTAVQVLSGSVDNFETQREREQAKLCRLLEQLLQAPTCQCEVREEASSSQRLPTPTAPMAKKSGSTMSGAPIKVQLPWASRLEVPL</sequence>
<evidence type="ECO:0000256" key="1">
    <source>
        <dbReference type="SAM" id="MobiDB-lite"/>
    </source>
</evidence>
<reference evidence="2" key="1">
    <citation type="submission" date="2023-04" db="EMBL/GenBank/DDBJ databases">
        <title>Phytophthora lilii NBRC 32176.</title>
        <authorList>
            <person name="Ichikawa N."/>
            <person name="Sato H."/>
            <person name="Tonouchi N."/>
        </authorList>
    </citation>
    <scope>NUCLEOTIDE SEQUENCE</scope>
    <source>
        <strain evidence="2">NBRC 32176</strain>
    </source>
</reference>
<dbReference type="AlphaFoldDB" id="A0A9W6UAQ3"/>
<dbReference type="OrthoDB" id="109384at2759"/>
<organism evidence="2 3">
    <name type="scientific">Phytophthora lilii</name>
    <dbReference type="NCBI Taxonomy" id="2077276"/>
    <lineage>
        <taxon>Eukaryota</taxon>
        <taxon>Sar</taxon>
        <taxon>Stramenopiles</taxon>
        <taxon>Oomycota</taxon>
        <taxon>Peronosporomycetes</taxon>
        <taxon>Peronosporales</taxon>
        <taxon>Peronosporaceae</taxon>
        <taxon>Phytophthora</taxon>
    </lineage>
</organism>